<feature type="signal peptide" evidence="1">
    <location>
        <begin position="1"/>
        <end position="20"/>
    </location>
</feature>
<feature type="chain" id="PRO_5012128473" evidence="1">
    <location>
        <begin position="21"/>
        <end position="255"/>
    </location>
</feature>
<dbReference type="RefSeq" id="WP_088752031.1">
    <property type="nucleotide sequence ID" value="NZ_NJGU01000010.1"/>
</dbReference>
<proteinExistence type="predicted"/>
<evidence type="ECO:0000256" key="1">
    <source>
        <dbReference type="SAM" id="SignalP"/>
    </source>
</evidence>
<dbReference type="Gene3D" id="2.40.128.100">
    <property type="entry name" value="OPCA outer membrane adhesin/invasin"/>
    <property type="match status" value="1"/>
</dbReference>
<protein>
    <submittedName>
        <fullName evidence="2">Uncharacterized protein</fullName>
    </submittedName>
</protein>
<dbReference type="Proteomes" id="UP000197596">
    <property type="component" value="Unassembled WGS sequence"/>
</dbReference>
<reference evidence="2 3" key="1">
    <citation type="submission" date="2017-06" db="EMBL/GenBank/DDBJ databases">
        <title>Herbaspirillum phytohormonus sp. nov., isolated from the root nodule of Robinia pseudoacacia in lead-zinc mine.</title>
        <authorList>
            <person name="Fan M."/>
            <person name="Lin Y."/>
        </authorList>
    </citation>
    <scope>NUCLEOTIDE SEQUENCE [LARGE SCALE GENOMIC DNA]</scope>
    <source>
        <strain evidence="2 3">HZ10</strain>
    </source>
</reference>
<evidence type="ECO:0000313" key="2">
    <source>
        <dbReference type="EMBL" id="OWY27463.1"/>
    </source>
</evidence>
<dbReference type="SUPFAM" id="SSF69917">
    <property type="entry name" value="OMPT-like"/>
    <property type="match status" value="1"/>
</dbReference>
<gene>
    <name evidence="2" type="ORF">CEJ42_17980</name>
</gene>
<name>A0A246WM81_9BURK</name>
<comment type="caution">
    <text evidence="2">The sequence shown here is derived from an EMBL/GenBank/DDBJ whole genome shotgun (WGS) entry which is preliminary data.</text>
</comment>
<evidence type="ECO:0000313" key="3">
    <source>
        <dbReference type="Proteomes" id="UP000197596"/>
    </source>
</evidence>
<organism evidence="2 3">
    <name type="scientific">Herbaspirillum robiniae</name>
    <dbReference type="NCBI Taxonomy" id="2014887"/>
    <lineage>
        <taxon>Bacteria</taxon>
        <taxon>Pseudomonadati</taxon>
        <taxon>Pseudomonadota</taxon>
        <taxon>Betaproteobacteria</taxon>
        <taxon>Burkholderiales</taxon>
        <taxon>Oxalobacteraceae</taxon>
        <taxon>Herbaspirillum</taxon>
    </lineage>
</organism>
<keyword evidence="1" id="KW-0732">Signal</keyword>
<sequence length="255" mass="28251">MIAKTFAAAALVAISGQALAEVTPTFTLGTEVYEETYREWVGGKRFMKERASMKAVTGDLHLAFDRENAMRIAGRYAWGTSDYTGGSQGMDYGSLTDSGQTRRAYDIRTTYEWTSFAMRYPLTTSAGLGYRNLVDRLDQTGEGGYRRESEYFYATVGIGSSIKVGDGSWTFSPKASYQHLLRGFQHSGDDVNVQAKGYGLELSTALSRAVGTGSVSITPFYRYWKIADSKMNSAAGIMEPENQTHEFGVRLSYRF</sequence>
<dbReference type="EMBL" id="NJGU01000010">
    <property type="protein sequence ID" value="OWY27463.1"/>
    <property type="molecule type" value="Genomic_DNA"/>
</dbReference>
<dbReference type="AlphaFoldDB" id="A0A246WM81"/>
<accession>A0A246WM81</accession>
<dbReference type="InterPro" id="IPR020080">
    <property type="entry name" value="OM_adhesin/peptidase_omptin"/>
</dbReference>
<dbReference type="GO" id="GO:0004190">
    <property type="term" value="F:aspartic-type endopeptidase activity"/>
    <property type="evidence" value="ECO:0007669"/>
    <property type="project" value="InterPro"/>
</dbReference>